<evidence type="ECO:0000256" key="10">
    <source>
        <dbReference type="ARBA" id="ARBA00049556"/>
    </source>
</evidence>
<keyword evidence="8" id="KW-0520">NAD</keyword>
<comment type="similarity">
    <text evidence="3">Belongs to the 3-hydroxyacyl-CoA dehydrogenase family.</text>
</comment>
<dbReference type="GO" id="GO:0006635">
    <property type="term" value="P:fatty acid beta-oxidation"/>
    <property type="evidence" value="ECO:0007669"/>
    <property type="project" value="UniProtKB-UniPathway"/>
</dbReference>
<name>A0A1D4L4C3_9STAP</name>
<evidence type="ECO:0000256" key="1">
    <source>
        <dbReference type="ARBA" id="ARBA00005005"/>
    </source>
</evidence>
<comment type="similarity">
    <text evidence="11">Belongs to the enoyl-CoA hydratase/isomerase family.</text>
</comment>
<dbReference type="InterPro" id="IPR036291">
    <property type="entry name" value="NAD(P)-bd_dom_sf"/>
</dbReference>
<gene>
    <name evidence="15" type="ORF">SAMEA2297795_01569</name>
    <name evidence="14" type="ORF">SAMEA2297796_01190</name>
</gene>
<dbReference type="PANTHER" id="PTHR48075:SF7">
    <property type="entry name" value="3-HYDROXYACYL-COA DEHYDROGENASE-RELATED"/>
    <property type="match status" value="1"/>
</dbReference>
<dbReference type="GO" id="GO:0003857">
    <property type="term" value="F:(3S)-3-hydroxyacyl-CoA dehydrogenase (NAD+) activity"/>
    <property type="evidence" value="ECO:0007669"/>
    <property type="project" value="UniProtKB-EC"/>
</dbReference>
<evidence type="ECO:0000256" key="7">
    <source>
        <dbReference type="ARBA" id="ARBA00023002"/>
    </source>
</evidence>
<evidence type="ECO:0000259" key="13">
    <source>
        <dbReference type="Pfam" id="PF02737"/>
    </source>
</evidence>
<evidence type="ECO:0000256" key="9">
    <source>
        <dbReference type="ARBA" id="ARBA00023098"/>
    </source>
</evidence>
<dbReference type="Pfam" id="PF00725">
    <property type="entry name" value="3HCDH"/>
    <property type="match status" value="1"/>
</dbReference>
<comment type="pathway">
    <text evidence="1">Lipid metabolism; fatty acid beta-oxidation.</text>
</comment>
<evidence type="ECO:0000256" key="3">
    <source>
        <dbReference type="ARBA" id="ARBA00009463"/>
    </source>
</evidence>
<protein>
    <recommendedName>
        <fullName evidence="4">enoyl-CoA hydratase</fullName>
        <ecNumber evidence="4">4.2.1.17</ecNumber>
    </recommendedName>
</protein>
<dbReference type="Pfam" id="PF00378">
    <property type="entry name" value="ECH_1"/>
    <property type="match status" value="1"/>
</dbReference>
<organism evidence="15 17">
    <name type="scientific">Staphylococcus caeli</name>
    <dbReference type="NCBI Taxonomy" id="2201815"/>
    <lineage>
        <taxon>Bacteria</taxon>
        <taxon>Bacillati</taxon>
        <taxon>Bacillota</taxon>
        <taxon>Bacilli</taxon>
        <taxon>Bacillales</taxon>
        <taxon>Staphylococcaceae</taxon>
        <taxon>Staphylococcus</taxon>
    </lineage>
</organism>
<evidence type="ECO:0000313" key="17">
    <source>
        <dbReference type="Proteomes" id="UP000095768"/>
    </source>
</evidence>
<evidence type="ECO:0000256" key="11">
    <source>
        <dbReference type="RuleBase" id="RU003707"/>
    </source>
</evidence>
<reference evidence="14 16" key="1">
    <citation type="submission" date="2016-09" db="EMBL/GenBank/DDBJ databases">
        <authorList>
            <consortium name="Pathogen Informatics"/>
            <person name="Sun Q."/>
            <person name="Inoue M."/>
        </authorList>
    </citation>
    <scope>NUCLEOTIDE SEQUENCE [LARGE SCALE GENOMIC DNA]</scope>
    <source>
        <strain evidence="14 16">82C</strain>
    </source>
</reference>
<keyword evidence="16" id="KW-1185">Reference proteome</keyword>
<sequence>MTIRKATVLGAGTMGSQIAALLVNAGLKVKLLDIVIDDNDPNKISRKAYEIITNPKRPQLFDLAFASNLSYGNFNEDLVGQDDSDIYIEAVKEEVDIKHQVWTKVKDVAKKEAIFATNTSGIPIESIANVFDDSDKARFFGMHFFNPPRIMKLVEVIPNNKTSEKVVARVQAFAEDVLGKGVIVANDVPGFVANRVGTQTMNDIMYRAEQQGFSITEVDALTGRSIGRPKMGTYGLSDLVGLDIALAVIKGLQSIPEEQPFFHNVKLSEKLMENGALGNKTKQGFYKKVDKKRYVFDPEQNDYVAPEQPQLEILGEFSKDLTNNLDVIFNAQDDAGVFLWETLRNNFYYSAVNVPKAAESFKDIDRALVWGFNWKLGAFQLWDLMGFERVKSRMKEELGQLPNWIEQRTAPFYSEGESIERITPVAEYIDEEIWDKEDSNLSVANKDQLLLKLQSKNNVISNGFLDDLLDAINKLESEDYTSMVIYGGGNNFSVGANLFQMKKAHEEGRVVEEVGAAVEQLHHVFSRLKYSLKPVVTAVHGRALGGGCELVLHSPIVVAASESYIGLVETGVGLLPAGGGLAELTDRVLRTNHKNDDKQKSITDILMQIGFAKVSTNAYEAIRFGYLRNTDTVILNTERRVEVALNRARYEAETNYVPTPKTQYIALGKDFKALAEGQLDAQRIGHFISDYDYEITLKVAEVLSGGDIPRNTYINQRYLQKLEKERFLELLQNKKTYDRITHMLEKGKPLRN</sequence>
<dbReference type="AlphaFoldDB" id="A0A1D4L4C3"/>
<evidence type="ECO:0000313" key="16">
    <source>
        <dbReference type="Proteomes" id="UP000095412"/>
    </source>
</evidence>
<keyword evidence="5" id="KW-0276">Fatty acid metabolism</keyword>
<dbReference type="InterPro" id="IPR006176">
    <property type="entry name" value="3-OHacyl-CoA_DH_NAD-bd"/>
</dbReference>
<dbReference type="PROSITE" id="PS00166">
    <property type="entry name" value="ENOYL_COA_HYDRATASE"/>
    <property type="match status" value="1"/>
</dbReference>
<keyword evidence="6" id="KW-0442">Lipid degradation</keyword>
<evidence type="ECO:0000313" key="14">
    <source>
        <dbReference type="EMBL" id="SCS81161.1"/>
    </source>
</evidence>
<dbReference type="GO" id="GO:0070403">
    <property type="term" value="F:NAD+ binding"/>
    <property type="evidence" value="ECO:0007669"/>
    <property type="project" value="InterPro"/>
</dbReference>
<dbReference type="UniPathway" id="UPA00659"/>
<evidence type="ECO:0000256" key="2">
    <source>
        <dbReference type="ARBA" id="ARBA00008750"/>
    </source>
</evidence>
<evidence type="ECO:0000259" key="12">
    <source>
        <dbReference type="Pfam" id="PF00725"/>
    </source>
</evidence>
<dbReference type="SUPFAM" id="SSF51735">
    <property type="entry name" value="NAD(P)-binding Rossmann-fold domains"/>
    <property type="match status" value="1"/>
</dbReference>
<reference evidence="15 17" key="2">
    <citation type="submission" date="2016-09" db="EMBL/GenBank/DDBJ databases">
        <authorList>
            <consortium name="Pathogen Informatics"/>
        </authorList>
    </citation>
    <scope>NUCLEOTIDE SEQUENCE [LARGE SCALE GENOMIC DNA]</scope>
    <source>
        <strain evidence="15 17">82B</strain>
    </source>
</reference>
<dbReference type="InterPro" id="IPR018376">
    <property type="entry name" value="Enoyl-CoA_hyd/isom_CS"/>
</dbReference>
<proteinExistence type="inferred from homology"/>
<dbReference type="Gene3D" id="3.90.226.10">
    <property type="entry name" value="2-enoyl-CoA Hydratase, Chain A, domain 1"/>
    <property type="match status" value="1"/>
</dbReference>
<dbReference type="Proteomes" id="UP000095768">
    <property type="component" value="Unassembled WGS sequence"/>
</dbReference>
<evidence type="ECO:0000256" key="5">
    <source>
        <dbReference type="ARBA" id="ARBA00022832"/>
    </source>
</evidence>
<dbReference type="InterPro" id="IPR006108">
    <property type="entry name" value="3HC_DH_C"/>
</dbReference>
<dbReference type="InterPro" id="IPR001753">
    <property type="entry name" value="Enoyl-CoA_hydra/iso"/>
</dbReference>
<dbReference type="Gene3D" id="1.10.1040.50">
    <property type="match status" value="1"/>
</dbReference>
<dbReference type="OrthoDB" id="9771883at2"/>
<dbReference type="RefSeq" id="WP_069995371.1">
    <property type="nucleotide sequence ID" value="NZ_FMPG01000005.1"/>
</dbReference>
<dbReference type="Proteomes" id="UP000095412">
    <property type="component" value="Unassembled WGS sequence"/>
</dbReference>
<evidence type="ECO:0000256" key="6">
    <source>
        <dbReference type="ARBA" id="ARBA00022963"/>
    </source>
</evidence>
<evidence type="ECO:0000313" key="15">
    <source>
        <dbReference type="EMBL" id="SCT00111.1"/>
    </source>
</evidence>
<comment type="catalytic activity">
    <reaction evidence="10">
        <text>a (3S)-3-hydroxyacyl-CoA + NAD(+) = a 3-oxoacyl-CoA + NADH + H(+)</text>
        <dbReference type="Rhea" id="RHEA:22432"/>
        <dbReference type="ChEBI" id="CHEBI:15378"/>
        <dbReference type="ChEBI" id="CHEBI:57318"/>
        <dbReference type="ChEBI" id="CHEBI:57540"/>
        <dbReference type="ChEBI" id="CHEBI:57945"/>
        <dbReference type="ChEBI" id="CHEBI:90726"/>
        <dbReference type="EC" id="1.1.1.35"/>
    </reaction>
</comment>
<dbReference type="SUPFAM" id="SSF52096">
    <property type="entry name" value="ClpP/crotonase"/>
    <property type="match status" value="1"/>
</dbReference>
<feature type="domain" description="3-hydroxyacyl-CoA dehydrogenase NAD binding" evidence="13">
    <location>
        <begin position="5"/>
        <end position="187"/>
    </location>
</feature>
<dbReference type="InterPro" id="IPR008927">
    <property type="entry name" value="6-PGluconate_DH-like_C_sf"/>
</dbReference>
<evidence type="ECO:0000256" key="4">
    <source>
        <dbReference type="ARBA" id="ARBA00012076"/>
    </source>
</evidence>
<dbReference type="SUPFAM" id="SSF48179">
    <property type="entry name" value="6-phosphogluconate dehydrogenase C-terminal domain-like"/>
    <property type="match status" value="2"/>
</dbReference>
<dbReference type="EMBL" id="FMPG01000005">
    <property type="protein sequence ID" value="SCT00111.1"/>
    <property type="molecule type" value="Genomic_DNA"/>
</dbReference>
<evidence type="ECO:0000256" key="8">
    <source>
        <dbReference type="ARBA" id="ARBA00023027"/>
    </source>
</evidence>
<dbReference type="Pfam" id="PF02737">
    <property type="entry name" value="3HCDH_N"/>
    <property type="match status" value="1"/>
</dbReference>
<keyword evidence="9" id="KW-0443">Lipid metabolism</keyword>
<dbReference type="EC" id="4.2.1.17" evidence="4"/>
<dbReference type="InterPro" id="IPR029045">
    <property type="entry name" value="ClpP/crotonase-like_dom_sf"/>
</dbReference>
<accession>A0A1D4L4C3</accession>
<dbReference type="PANTHER" id="PTHR48075">
    <property type="entry name" value="3-HYDROXYACYL-COA DEHYDROGENASE FAMILY PROTEIN"/>
    <property type="match status" value="1"/>
</dbReference>
<dbReference type="GO" id="GO:0004300">
    <property type="term" value="F:enoyl-CoA hydratase activity"/>
    <property type="evidence" value="ECO:0007669"/>
    <property type="project" value="UniProtKB-EC"/>
</dbReference>
<dbReference type="CDD" id="cd06558">
    <property type="entry name" value="crotonase-like"/>
    <property type="match status" value="1"/>
</dbReference>
<feature type="domain" description="3-hydroxyacyl-CoA dehydrogenase C-terminal" evidence="12">
    <location>
        <begin position="190"/>
        <end position="287"/>
    </location>
</feature>
<dbReference type="Gene3D" id="3.40.50.720">
    <property type="entry name" value="NAD(P)-binding Rossmann-like Domain"/>
    <property type="match status" value="1"/>
</dbReference>
<dbReference type="EMBL" id="FMPI01000006">
    <property type="protein sequence ID" value="SCS81161.1"/>
    <property type="molecule type" value="Genomic_DNA"/>
</dbReference>
<comment type="similarity">
    <text evidence="2">In the N-terminal section; belongs to the enoyl-CoA hydratase/isomerase family.</text>
</comment>
<keyword evidence="7 15" id="KW-0560">Oxidoreductase</keyword>